<comment type="caution">
    <text evidence="1">The sequence shown here is derived from an EMBL/GenBank/DDBJ whole genome shotgun (WGS) entry which is preliminary data.</text>
</comment>
<keyword evidence="2" id="KW-1185">Reference proteome</keyword>
<name>A0ACC1CAL3_9ROSI</name>
<accession>A0ACC1CAL3</accession>
<reference evidence="2" key="1">
    <citation type="journal article" date="2023" name="G3 (Bethesda)">
        <title>Genome assembly and association tests identify interacting loci associated with vigor, precocity, and sex in interspecific pistachio rootstocks.</title>
        <authorList>
            <person name="Palmer W."/>
            <person name="Jacygrad E."/>
            <person name="Sagayaradj S."/>
            <person name="Cavanaugh K."/>
            <person name="Han R."/>
            <person name="Bertier L."/>
            <person name="Beede B."/>
            <person name="Kafkas S."/>
            <person name="Golino D."/>
            <person name="Preece J."/>
            <person name="Michelmore R."/>
        </authorList>
    </citation>
    <scope>NUCLEOTIDE SEQUENCE [LARGE SCALE GENOMIC DNA]</scope>
</reference>
<evidence type="ECO:0000313" key="2">
    <source>
        <dbReference type="Proteomes" id="UP001164250"/>
    </source>
</evidence>
<protein>
    <submittedName>
        <fullName evidence="1">Uncharacterized protein</fullName>
    </submittedName>
</protein>
<proteinExistence type="predicted"/>
<organism evidence="1 2">
    <name type="scientific">Pistacia atlantica</name>
    <dbReference type="NCBI Taxonomy" id="434234"/>
    <lineage>
        <taxon>Eukaryota</taxon>
        <taxon>Viridiplantae</taxon>
        <taxon>Streptophyta</taxon>
        <taxon>Embryophyta</taxon>
        <taxon>Tracheophyta</taxon>
        <taxon>Spermatophyta</taxon>
        <taxon>Magnoliopsida</taxon>
        <taxon>eudicotyledons</taxon>
        <taxon>Gunneridae</taxon>
        <taxon>Pentapetalae</taxon>
        <taxon>rosids</taxon>
        <taxon>malvids</taxon>
        <taxon>Sapindales</taxon>
        <taxon>Anacardiaceae</taxon>
        <taxon>Pistacia</taxon>
    </lineage>
</organism>
<evidence type="ECO:0000313" key="1">
    <source>
        <dbReference type="EMBL" id="KAJ0112575.1"/>
    </source>
</evidence>
<gene>
    <name evidence="1" type="ORF">Patl1_00741</name>
</gene>
<dbReference type="EMBL" id="CM047897">
    <property type="protein sequence ID" value="KAJ0112575.1"/>
    <property type="molecule type" value="Genomic_DNA"/>
</dbReference>
<sequence>MSIVKVSPRLSDAALARLAQGTKVLTEGGHEKVFQQEFQILPGEKLLKAYACYLSTSTGPVVVDLDKLRTVNPSANRLNPSEKYIHIVTTDGYEFWLMGFISYDKALKTLTEALQHNRDCSGGIVQVQVHGSSANSTLYPNR</sequence>
<dbReference type="Proteomes" id="UP001164250">
    <property type="component" value="Chromosome 1"/>
</dbReference>